<dbReference type="PIRSF" id="PIRSF036431">
    <property type="entry name" value="STHK_DctB"/>
    <property type="match status" value="1"/>
</dbReference>
<keyword evidence="20" id="KW-1185">Reference proteome</keyword>
<evidence type="ECO:0000259" key="18">
    <source>
        <dbReference type="PROSITE" id="PS50109"/>
    </source>
</evidence>
<keyword evidence="4" id="KW-1003">Cell membrane</keyword>
<dbReference type="STRING" id="1086013.SAMN05421774_104252"/>
<dbReference type="CDD" id="cd18773">
    <property type="entry name" value="PDC1_HK_sensor"/>
    <property type="match status" value="1"/>
</dbReference>
<evidence type="ECO:0000256" key="9">
    <source>
        <dbReference type="ARBA" id="ARBA00022741"/>
    </source>
</evidence>
<dbReference type="FunFam" id="3.30.450.20:FF:000127">
    <property type="entry name" value="C4-dicarboxylate transport sensor protein"/>
    <property type="match status" value="1"/>
</dbReference>
<dbReference type="PANTHER" id="PTHR43065:SF46">
    <property type="entry name" value="C4-DICARBOXYLATE TRANSPORT SENSOR PROTEIN DCTB"/>
    <property type="match status" value="1"/>
</dbReference>
<dbReference type="GO" id="GO:0005886">
    <property type="term" value="C:plasma membrane"/>
    <property type="evidence" value="ECO:0007669"/>
    <property type="project" value="UniProtKB-SubCell"/>
</dbReference>
<keyword evidence="14 17" id="KW-0472">Membrane</keyword>
<dbReference type="PROSITE" id="PS50109">
    <property type="entry name" value="HIS_KIN"/>
    <property type="match status" value="1"/>
</dbReference>
<reference evidence="19 20" key="1">
    <citation type="submission" date="2017-01" db="EMBL/GenBank/DDBJ databases">
        <authorList>
            <person name="Mah S.A."/>
            <person name="Swanson W.J."/>
            <person name="Moy G.W."/>
            <person name="Vacquier V.D."/>
        </authorList>
    </citation>
    <scope>NUCLEOTIDE SEQUENCE [LARGE SCALE GENOMIC DNA]</scope>
    <source>
        <strain evidence="19 20">DSM 26375</strain>
    </source>
</reference>
<evidence type="ECO:0000256" key="14">
    <source>
        <dbReference type="ARBA" id="ARBA00023136"/>
    </source>
</evidence>
<dbReference type="EC" id="2.7.13.3" evidence="3"/>
<evidence type="ECO:0000313" key="19">
    <source>
        <dbReference type="EMBL" id="SIT03537.1"/>
    </source>
</evidence>
<keyword evidence="7" id="KW-0808">Transferase</keyword>
<dbReference type="Proteomes" id="UP000186141">
    <property type="component" value="Unassembled WGS sequence"/>
</dbReference>
<keyword evidence="8 17" id="KW-0812">Transmembrane</keyword>
<evidence type="ECO:0000256" key="13">
    <source>
        <dbReference type="ARBA" id="ARBA00023012"/>
    </source>
</evidence>
<evidence type="ECO:0000256" key="2">
    <source>
        <dbReference type="ARBA" id="ARBA00004429"/>
    </source>
</evidence>
<evidence type="ECO:0000313" key="20">
    <source>
        <dbReference type="Proteomes" id="UP000186141"/>
    </source>
</evidence>
<dbReference type="Pfam" id="PF02743">
    <property type="entry name" value="dCache_1"/>
    <property type="match status" value="1"/>
</dbReference>
<proteinExistence type="predicted"/>
<gene>
    <name evidence="19" type="ORF">SAMN05421774_104252</name>
</gene>
<evidence type="ECO:0000256" key="3">
    <source>
        <dbReference type="ARBA" id="ARBA00012438"/>
    </source>
</evidence>
<keyword evidence="5" id="KW-0997">Cell inner membrane</keyword>
<dbReference type="RefSeq" id="WP_229740492.1">
    <property type="nucleotide sequence ID" value="NZ_BMEH01000004.1"/>
</dbReference>
<accession>A0A1N7NYW0</accession>
<comment type="subcellular location">
    <subcellularLocation>
        <location evidence="2">Cell inner membrane</location>
        <topology evidence="2">Multi-pass membrane protein</topology>
    </subcellularLocation>
</comment>
<evidence type="ECO:0000256" key="12">
    <source>
        <dbReference type="ARBA" id="ARBA00022989"/>
    </source>
</evidence>
<dbReference type="SUPFAM" id="SSF103190">
    <property type="entry name" value="Sensory domain-like"/>
    <property type="match status" value="1"/>
</dbReference>
<dbReference type="GO" id="GO:0000155">
    <property type="term" value="F:phosphorelay sensor kinase activity"/>
    <property type="evidence" value="ECO:0007669"/>
    <property type="project" value="InterPro"/>
</dbReference>
<organism evidence="19 20">
    <name type="scientific">Gemmobacter megaterium</name>
    <dbReference type="NCBI Taxonomy" id="1086013"/>
    <lineage>
        <taxon>Bacteria</taxon>
        <taxon>Pseudomonadati</taxon>
        <taxon>Pseudomonadota</taxon>
        <taxon>Alphaproteobacteria</taxon>
        <taxon>Rhodobacterales</taxon>
        <taxon>Paracoccaceae</taxon>
        <taxon>Gemmobacter</taxon>
    </lineage>
</organism>
<feature type="domain" description="Histidine kinase" evidence="18">
    <location>
        <begin position="390"/>
        <end position="600"/>
    </location>
</feature>
<dbReference type="InterPro" id="IPR003661">
    <property type="entry name" value="HisK_dim/P_dom"/>
</dbReference>
<evidence type="ECO:0000256" key="15">
    <source>
        <dbReference type="ARBA" id="ARBA00059004"/>
    </source>
</evidence>
<dbReference type="InterPro" id="IPR033479">
    <property type="entry name" value="dCache_1"/>
</dbReference>
<keyword evidence="13" id="KW-0902">Two-component regulatory system</keyword>
<keyword evidence="10 19" id="KW-0418">Kinase</keyword>
<dbReference type="Gene3D" id="3.30.565.10">
    <property type="entry name" value="Histidine kinase-like ATPase, C-terminal domain"/>
    <property type="match status" value="1"/>
</dbReference>
<comment type="function">
    <text evidence="15">Member of the two-component regulatory system DctB/DctD involved in the transport of C4-dicarboxylates. DctB functions as a membrane-associated protein kinase that phosphorylates DctD in response to environmental signals.</text>
</comment>
<dbReference type="Pfam" id="PF02518">
    <property type="entry name" value="HATPase_c"/>
    <property type="match status" value="1"/>
</dbReference>
<dbReference type="PANTHER" id="PTHR43065">
    <property type="entry name" value="SENSOR HISTIDINE KINASE"/>
    <property type="match status" value="1"/>
</dbReference>
<evidence type="ECO:0000256" key="7">
    <source>
        <dbReference type="ARBA" id="ARBA00022679"/>
    </source>
</evidence>
<evidence type="ECO:0000256" key="5">
    <source>
        <dbReference type="ARBA" id="ARBA00022519"/>
    </source>
</evidence>
<evidence type="ECO:0000256" key="11">
    <source>
        <dbReference type="ARBA" id="ARBA00022840"/>
    </source>
</evidence>
<evidence type="ECO:0000256" key="6">
    <source>
        <dbReference type="ARBA" id="ARBA00022553"/>
    </source>
</evidence>
<evidence type="ECO:0000256" key="1">
    <source>
        <dbReference type="ARBA" id="ARBA00000085"/>
    </source>
</evidence>
<dbReference type="InterPro" id="IPR036890">
    <property type="entry name" value="HATPase_C_sf"/>
</dbReference>
<keyword evidence="11" id="KW-0067">ATP-binding</keyword>
<dbReference type="GO" id="GO:0005524">
    <property type="term" value="F:ATP binding"/>
    <property type="evidence" value="ECO:0007669"/>
    <property type="project" value="UniProtKB-KW"/>
</dbReference>
<evidence type="ECO:0000256" key="8">
    <source>
        <dbReference type="ARBA" id="ARBA00022692"/>
    </source>
</evidence>
<sequence>MTATTRRILAIALAVLLTAVAVGHAERQARRSYLAEAQARTETALGLTTNALAAYLARYEVTPQLLAELDAIRLMVTFPDDPIRRATINRLLEDRNDVVGSSDIYIMRMDGETIAASNHARPDSFIGQNFIYRPYFYDAAKGEPARFYALGTTSGVRGYYFSAPIRNLAGQIAGVIAVKVGVDALEMGWRGSEYRIFVTDPEGIVFLSSEPDWLYGSILPLTPDRLSRTAASRRYSDAALRELPVTATDSAGVPLVRMMADGGPHDHVATAQVMPSAGWTVHVLLDSAGALTDARIATAGVALALCLIGVGGLVVLQRRARAAERLAYEARAKADLERRVAERTADLARVNAHLEQEVAERKATEAALRSAQANLVRVGKLAALGQMSAALSHEINQPLAAARNYADSAAILLDRGEVARARDNIGLILSLIDRIGAIGRHLRNAARKPNQRLDPVHLPALLEETQVIVGGRLASARAEILVDLPPDLPPVMAGATRLQQVLVNLVTNAADAVEGLDDRRITLSARLEGDRVVIRVRDRGPGVAPAIAERIFDPFFTTKGVGLGLGLSISYNIVKDFGGEISLRDAGPGAEFSVVLPAALPVSEVAA</sequence>
<dbReference type="SUPFAM" id="SSF55874">
    <property type="entry name" value="ATPase domain of HSP90 chaperone/DNA topoisomerase II/histidine kinase"/>
    <property type="match status" value="1"/>
</dbReference>
<keyword evidence="9" id="KW-0547">Nucleotide-binding</keyword>
<evidence type="ECO:0000256" key="17">
    <source>
        <dbReference type="SAM" id="Phobius"/>
    </source>
</evidence>
<comment type="catalytic activity">
    <reaction evidence="1">
        <text>ATP + protein L-histidine = ADP + protein N-phospho-L-histidine.</text>
        <dbReference type="EC" id="2.7.13.3"/>
    </reaction>
</comment>
<dbReference type="PRINTS" id="PR00344">
    <property type="entry name" value="BCTRLSENSOR"/>
</dbReference>
<dbReference type="CDD" id="cd00082">
    <property type="entry name" value="HisKA"/>
    <property type="match status" value="1"/>
</dbReference>
<dbReference type="Gene3D" id="3.30.450.20">
    <property type="entry name" value="PAS domain"/>
    <property type="match status" value="2"/>
</dbReference>
<keyword evidence="12 17" id="KW-1133">Transmembrane helix</keyword>
<dbReference type="SUPFAM" id="SSF47384">
    <property type="entry name" value="Homodimeric domain of signal transducing histidine kinase"/>
    <property type="match status" value="1"/>
</dbReference>
<dbReference type="InterPro" id="IPR005467">
    <property type="entry name" value="His_kinase_dom"/>
</dbReference>
<evidence type="ECO:0000256" key="16">
    <source>
        <dbReference type="ARBA" id="ARBA00073143"/>
    </source>
</evidence>
<keyword evidence="6" id="KW-0597">Phosphoprotein</keyword>
<dbReference type="InterPro" id="IPR003594">
    <property type="entry name" value="HATPase_dom"/>
</dbReference>
<feature type="transmembrane region" description="Helical" evidence="17">
    <location>
        <begin position="296"/>
        <end position="316"/>
    </location>
</feature>
<dbReference type="AlphaFoldDB" id="A0A1N7NYW0"/>
<dbReference type="InterPro" id="IPR029151">
    <property type="entry name" value="Sensor-like_sf"/>
</dbReference>
<dbReference type="InterPro" id="IPR017055">
    <property type="entry name" value="Sig_transdc_His_kinase_DctB"/>
</dbReference>
<dbReference type="FunFam" id="1.10.287.130:FF:000049">
    <property type="entry name" value="C4-dicarboxylate transport sensor protein DctB"/>
    <property type="match status" value="1"/>
</dbReference>
<dbReference type="Gene3D" id="1.10.287.130">
    <property type="match status" value="1"/>
</dbReference>
<name>A0A1N7NYW0_9RHOB</name>
<dbReference type="InterPro" id="IPR036097">
    <property type="entry name" value="HisK_dim/P_sf"/>
</dbReference>
<evidence type="ECO:0000256" key="10">
    <source>
        <dbReference type="ARBA" id="ARBA00022777"/>
    </source>
</evidence>
<dbReference type="InterPro" id="IPR004358">
    <property type="entry name" value="Sig_transdc_His_kin-like_C"/>
</dbReference>
<dbReference type="SMART" id="SM00388">
    <property type="entry name" value="HisKA"/>
    <property type="match status" value="1"/>
</dbReference>
<dbReference type="EMBL" id="FTOT01000004">
    <property type="protein sequence ID" value="SIT03537.1"/>
    <property type="molecule type" value="Genomic_DNA"/>
</dbReference>
<evidence type="ECO:0000256" key="4">
    <source>
        <dbReference type="ARBA" id="ARBA00022475"/>
    </source>
</evidence>
<dbReference type="SMART" id="SM00387">
    <property type="entry name" value="HATPase_c"/>
    <property type="match status" value="1"/>
</dbReference>
<protein>
    <recommendedName>
        <fullName evidence="16">C4-dicarboxylate transport sensor protein DctB</fullName>
        <ecNumber evidence="3">2.7.13.3</ecNumber>
    </recommendedName>
</protein>